<dbReference type="InterPro" id="IPR056971">
    <property type="entry name" value="Znf-C2HC_3"/>
</dbReference>
<evidence type="ECO:0000256" key="2">
    <source>
        <dbReference type="SAM" id="Phobius"/>
    </source>
</evidence>
<keyword evidence="2" id="KW-0472">Membrane</keyword>
<evidence type="ECO:0000259" key="3">
    <source>
        <dbReference type="Pfam" id="PF25017"/>
    </source>
</evidence>
<dbReference type="Pfam" id="PF25017">
    <property type="entry name" value="zf-C2HC_3"/>
    <property type="match status" value="1"/>
</dbReference>
<dbReference type="PANTHER" id="PTHR35513:SF1">
    <property type="entry name" value="OS02G0158600 PROTEIN"/>
    <property type="match status" value="1"/>
</dbReference>
<keyword evidence="2" id="KW-0812">Transmembrane</keyword>
<feature type="region of interest" description="Disordered" evidence="1">
    <location>
        <begin position="214"/>
        <end position="238"/>
    </location>
</feature>
<dbReference type="AlphaFoldDB" id="A0AAD8Y7S6"/>
<keyword evidence="5" id="KW-1185">Reference proteome</keyword>
<dbReference type="EMBL" id="JATAAI010000015">
    <property type="protein sequence ID" value="KAK1740569.1"/>
    <property type="molecule type" value="Genomic_DNA"/>
</dbReference>
<evidence type="ECO:0000256" key="1">
    <source>
        <dbReference type="SAM" id="MobiDB-lite"/>
    </source>
</evidence>
<sequence>MITLDFELNCIVIQVAAAVGVVLFTTIVVLLHSNNRSSMADSSSDNFQMKMEATRNPQHHQQQQQQQHEEIAHLLQYARSSYTSNPSDALSALMGALTLSSGNNAAAQHAMQRIRSELGDVVADSISSSSSLQYQQQQQQYYSQEESREMTRRAMEIVEQLLNDKSTFLYAQGRQHLLQQAMEDGSSVVCTKCGDMIKAERIEQHVEYWCRSSVGGGEEESKSCCSDGDDEDVKMEKD</sequence>
<organism evidence="4 5">
    <name type="scientific">Skeletonema marinoi</name>
    <dbReference type="NCBI Taxonomy" id="267567"/>
    <lineage>
        <taxon>Eukaryota</taxon>
        <taxon>Sar</taxon>
        <taxon>Stramenopiles</taxon>
        <taxon>Ochrophyta</taxon>
        <taxon>Bacillariophyta</taxon>
        <taxon>Coscinodiscophyceae</taxon>
        <taxon>Thalassiosirophycidae</taxon>
        <taxon>Thalassiosirales</taxon>
        <taxon>Skeletonemataceae</taxon>
        <taxon>Skeletonema</taxon>
        <taxon>Skeletonema marinoi-dohrnii complex</taxon>
    </lineage>
</organism>
<accession>A0AAD8Y7S6</accession>
<feature type="domain" description="C2HC zinc finger plants" evidence="3">
    <location>
        <begin position="166"/>
        <end position="211"/>
    </location>
</feature>
<feature type="compositionally biased region" description="Acidic residues" evidence="1">
    <location>
        <begin position="227"/>
        <end position="238"/>
    </location>
</feature>
<gene>
    <name evidence="4" type="ORF">QTG54_008664</name>
</gene>
<name>A0AAD8Y7S6_9STRA</name>
<protein>
    <recommendedName>
        <fullName evidence="3">C2HC zinc finger plants domain-containing protein</fullName>
    </recommendedName>
</protein>
<reference evidence="4" key="1">
    <citation type="submission" date="2023-06" db="EMBL/GenBank/DDBJ databases">
        <title>Survivors Of The Sea: Transcriptome response of Skeletonema marinoi to long-term dormancy.</title>
        <authorList>
            <person name="Pinder M.I.M."/>
            <person name="Kourtchenko O."/>
            <person name="Robertson E.K."/>
            <person name="Larsson T."/>
            <person name="Maumus F."/>
            <person name="Osuna-Cruz C.M."/>
            <person name="Vancaester E."/>
            <person name="Stenow R."/>
            <person name="Vandepoele K."/>
            <person name="Ploug H."/>
            <person name="Bruchert V."/>
            <person name="Godhe A."/>
            <person name="Topel M."/>
        </authorList>
    </citation>
    <scope>NUCLEOTIDE SEQUENCE</scope>
    <source>
        <strain evidence="4">R05AC</strain>
    </source>
</reference>
<evidence type="ECO:0000313" key="4">
    <source>
        <dbReference type="EMBL" id="KAK1740569.1"/>
    </source>
</evidence>
<proteinExistence type="predicted"/>
<dbReference type="Proteomes" id="UP001224775">
    <property type="component" value="Unassembled WGS sequence"/>
</dbReference>
<feature type="transmembrane region" description="Helical" evidence="2">
    <location>
        <begin position="12"/>
        <end position="31"/>
    </location>
</feature>
<keyword evidence="2" id="KW-1133">Transmembrane helix</keyword>
<comment type="caution">
    <text evidence="4">The sequence shown here is derived from an EMBL/GenBank/DDBJ whole genome shotgun (WGS) entry which is preliminary data.</text>
</comment>
<dbReference type="PANTHER" id="PTHR35513">
    <property type="entry name" value="OS02G0158600 PROTEIN"/>
    <property type="match status" value="1"/>
</dbReference>
<evidence type="ECO:0000313" key="5">
    <source>
        <dbReference type="Proteomes" id="UP001224775"/>
    </source>
</evidence>